<dbReference type="AlphaFoldDB" id="H0EH26"/>
<proteinExistence type="predicted"/>
<protein>
    <submittedName>
        <fullName evidence="2">Uncharacterized protein</fullName>
    </submittedName>
</protein>
<organism evidence="2 3">
    <name type="scientific">Glarea lozoyensis (strain ATCC 74030 / MF5533)</name>
    <dbReference type="NCBI Taxonomy" id="1104152"/>
    <lineage>
        <taxon>Eukaryota</taxon>
        <taxon>Fungi</taxon>
        <taxon>Dikarya</taxon>
        <taxon>Ascomycota</taxon>
        <taxon>Pezizomycotina</taxon>
        <taxon>Leotiomycetes</taxon>
        <taxon>Helotiales</taxon>
        <taxon>Helotiaceae</taxon>
        <taxon>Glarea</taxon>
    </lineage>
</organism>
<feature type="region of interest" description="Disordered" evidence="1">
    <location>
        <begin position="58"/>
        <end position="109"/>
    </location>
</feature>
<comment type="caution">
    <text evidence="2">The sequence shown here is derived from an EMBL/GenBank/DDBJ whole genome shotgun (WGS) entry which is preliminary data.</text>
</comment>
<evidence type="ECO:0000313" key="3">
    <source>
        <dbReference type="Proteomes" id="UP000005446"/>
    </source>
</evidence>
<feature type="compositionally biased region" description="Basic and acidic residues" evidence="1">
    <location>
        <begin position="60"/>
        <end position="72"/>
    </location>
</feature>
<reference evidence="2 3" key="1">
    <citation type="journal article" date="2012" name="Eukaryot. Cell">
        <title>Genome sequence of the fungus Glarea lozoyensis: the first genome sequence of a species from the Helotiaceae family.</title>
        <authorList>
            <person name="Youssar L."/>
            <person name="Gruening B.A."/>
            <person name="Erxleben A."/>
            <person name="Guenther S."/>
            <person name="Huettel W."/>
        </authorList>
    </citation>
    <scope>NUCLEOTIDE SEQUENCE [LARGE SCALE GENOMIC DNA]</scope>
    <source>
        <strain evidence="3">ATCC 74030 / MF5533</strain>
    </source>
</reference>
<dbReference type="HOGENOM" id="CLU_1865326_0_0_1"/>
<dbReference type="EMBL" id="AGUE01000032">
    <property type="protein sequence ID" value="EHL02167.1"/>
    <property type="molecule type" value="Genomic_DNA"/>
</dbReference>
<keyword evidence="3" id="KW-1185">Reference proteome</keyword>
<dbReference type="InParanoid" id="H0EH26"/>
<gene>
    <name evidence="2" type="ORF">M7I_1761</name>
</gene>
<evidence type="ECO:0000256" key="1">
    <source>
        <dbReference type="SAM" id="MobiDB-lite"/>
    </source>
</evidence>
<dbReference type="Proteomes" id="UP000005446">
    <property type="component" value="Unassembled WGS sequence"/>
</dbReference>
<sequence>MFLARPLGYQSPQRKPLVLIQPPRTSQYIALASSPSVRTWSCAVCTWGRRCFPIAARNESGAETKSGKDRMRSTRSSGMSGMVDAVRGDGRTGREGLVSTLNDRIKDNESGMGAPFDLNGELGPPRLRLMLSVCPKD</sequence>
<accession>H0EH26</accession>
<evidence type="ECO:0000313" key="2">
    <source>
        <dbReference type="EMBL" id="EHL02167.1"/>
    </source>
</evidence>
<name>H0EH26_GLAL7</name>